<dbReference type="CDD" id="cd00211">
    <property type="entry name" value="PTS_IIA_fru"/>
    <property type="match status" value="1"/>
</dbReference>
<evidence type="ECO:0000256" key="1">
    <source>
        <dbReference type="ARBA" id="ARBA00022448"/>
    </source>
</evidence>
<evidence type="ECO:0000256" key="3">
    <source>
        <dbReference type="ARBA" id="ARBA00022597"/>
    </source>
</evidence>
<reference evidence="7 8" key="1">
    <citation type="submission" date="2021-06" db="EMBL/GenBank/DDBJ databases">
        <title>Staphylococcus lentus K169 genome sequencing.</title>
        <authorList>
            <person name="Sundareshan S."/>
            <person name="Akhila D.S."/>
            <person name="Prachi D."/>
            <person name="Sivakumar R."/>
            <person name="Rajendhran J."/>
            <person name="Isloor S."/>
            <person name="Hegde N.R."/>
        </authorList>
    </citation>
    <scope>NUCLEOTIDE SEQUENCE [LARGE SCALE GENOMIC DNA]</scope>
    <source>
        <strain evidence="7 8">K169</strain>
    </source>
</reference>
<evidence type="ECO:0000256" key="4">
    <source>
        <dbReference type="ARBA" id="ARBA00022679"/>
    </source>
</evidence>
<keyword evidence="1" id="KW-0813">Transport</keyword>
<dbReference type="Proteomes" id="UP000770161">
    <property type="component" value="Unassembled WGS sequence"/>
</dbReference>
<dbReference type="PANTHER" id="PTHR47738:SF2">
    <property type="entry name" value="PTS SYSTEM FRUCTOSE-LIKE EIIA COMPONENT"/>
    <property type="match status" value="1"/>
</dbReference>
<dbReference type="PROSITE" id="PS51094">
    <property type="entry name" value="PTS_EIIA_TYPE_2"/>
    <property type="match status" value="1"/>
</dbReference>
<evidence type="ECO:0000313" key="8">
    <source>
        <dbReference type="Proteomes" id="UP000770161"/>
    </source>
</evidence>
<keyword evidence="5" id="KW-0598">Phosphotransferase system</keyword>
<proteinExistence type="predicted"/>
<dbReference type="RefSeq" id="WP_216683603.1">
    <property type="nucleotide sequence ID" value="NZ_JAHLZN010000012.1"/>
</dbReference>
<keyword evidence="8" id="KW-1185">Reference proteome</keyword>
<gene>
    <name evidence="7" type="ORF">KQ656_07895</name>
</gene>
<dbReference type="PANTHER" id="PTHR47738">
    <property type="entry name" value="PTS SYSTEM FRUCTOSE-LIKE EIIA COMPONENT-RELATED"/>
    <property type="match status" value="1"/>
</dbReference>
<dbReference type="Pfam" id="PF00359">
    <property type="entry name" value="PTS_EIIA_2"/>
    <property type="match status" value="1"/>
</dbReference>
<dbReference type="PROSITE" id="PS00372">
    <property type="entry name" value="PTS_EIIA_TYPE_2_HIS"/>
    <property type="match status" value="1"/>
</dbReference>
<organism evidence="7 8">
    <name type="scientific">Mammaliicoccus lentus</name>
    <name type="common">Staphylococcus lentus</name>
    <dbReference type="NCBI Taxonomy" id="42858"/>
    <lineage>
        <taxon>Bacteria</taxon>
        <taxon>Bacillati</taxon>
        <taxon>Bacillota</taxon>
        <taxon>Bacilli</taxon>
        <taxon>Bacillales</taxon>
        <taxon>Staphylococcaceae</taxon>
        <taxon>Mammaliicoccus</taxon>
    </lineage>
</organism>
<dbReference type="InterPro" id="IPR002178">
    <property type="entry name" value="PTS_EIIA_type-2_dom"/>
</dbReference>
<evidence type="ECO:0000256" key="5">
    <source>
        <dbReference type="ARBA" id="ARBA00022683"/>
    </source>
</evidence>
<dbReference type="InterPro" id="IPR051541">
    <property type="entry name" value="PTS_SugarTrans_NitroReg"/>
</dbReference>
<accession>A0ABS6GWQ6</accession>
<dbReference type="NCBIfam" id="TIGR00848">
    <property type="entry name" value="fruA"/>
    <property type="match status" value="1"/>
</dbReference>
<keyword evidence="2" id="KW-0597">Phosphoprotein</keyword>
<name>A0ABS6GWQ6_MAMLE</name>
<dbReference type="InterPro" id="IPR004715">
    <property type="entry name" value="PTS_IIA_fruc"/>
</dbReference>
<keyword evidence="3 7" id="KW-0762">Sugar transport</keyword>
<dbReference type="EMBL" id="JAHLZN010000012">
    <property type="protein sequence ID" value="MBU6113877.1"/>
    <property type="molecule type" value="Genomic_DNA"/>
</dbReference>
<evidence type="ECO:0000313" key="7">
    <source>
        <dbReference type="EMBL" id="MBU6113877.1"/>
    </source>
</evidence>
<protein>
    <submittedName>
        <fullName evidence="7">PTS sugar transporter subunit IIA</fullName>
    </submittedName>
</protein>
<sequence length="154" mass="17684">MDVNLEKVIQKEMIILNEEVKSKDYAIDLLINKAEKLKLISEKEKLKESVIDRETIVSTAIGFDIAMPHGKSKTVNQPFIGFLQASNSFKWSENQDEMASLIFLIAVPLEKSNNLHLKFISSLSKKLLDEDYRNKLKEANSKQEVFELLRNITN</sequence>
<comment type="caution">
    <text evidence="7">The sequence shown here is derived from an EMBL/GenBank/DDBJ whole genome shotgun (WGS) entry which is preliminary data.</text>
</comment>
<keyword evidence="4" id="KW-0808">Transferase</keyword>
<evidence type="ECO:0000256" key="2">
    <source>
        <dbReference type="ARBA" id="ARBA00022553"/>
    </source>
</evidence>
<feature type="domain" description="PTS EIIA type-2" evidence="6">
    <location>
        <begin position="7"/>
        <end position="152"/>
    </location>
</feature>
<evidence type="ECO:0000259" key="6">
    <source>
        <dbReference type="PROSITE" id="PS51094"/>
    </source>
</evidence>